<evidence type="ECO:0000313" key="1">
    <source>
        <dbReference type="EMBL" id="GAG10314.1"/>
    </source>
</evidence>
<sequence>MIIVNSKTGTYHDKEHLDERCNIDIILPGDRIEYVPEQLGLDADLQLTTDKKCGALALKPCPWCIGGAEKKERKGRRK</sequence>
<gene>
    <name evidence="1" type="ORF">S01H1_33340</name>
</gene>
<protein>
    <submittedName>
        <fullName evidence="1">Uncharacterized protein</fullName>
    </submittedName>
</protein>
<comment type="caution">
    <text evidence="1">The sequence shown here is derived from an EMBL/GenBank/DDBJ whole genome shotgun (WGS) entry which is preliminary data.</text>
</comment>
<dbReference type="EMBL" id="BARS01020693">
    <property type="protein sequence ID" value="GAG10314.1"/>
    <property type="molecule type" value="Genomic_DNA"/>
</dbReference>
<organism evidence="1">
    <name type="scientific">marine sediment metagenome</name>
    <dbReference type="NCBI Taxonomy" id="412755"/>
    <lineage>
        <taxon>unclassified sequences</taxon>
        <taxon>metagenomes</taxon>
        <taxon>ecological metagenomes</taxon>
    </lineage>
</organism>
<reference evidence="1" key="1">
    <citation type="journal article" date="2014" name="Front. Microbiol.">
        <title>High frequency of phylogenetically diverse reductive dehalogenase-homologous genes in deep subseafloor sedimentary metagenomes.</title>
        <authorList>
            <person name="Kawai M."/>
            <person name="Futagami T."/>
            <person name="Toyoda A."/>
            <person name="Takaki Y."/>
            <person name="Nishi S."/>
            <person name="Hori S."/>
            <person name="Arai W."/>
            <person name="Tsubouchi T."/>
            <person name="Morono Y."/>
            <person name="Uchiyama I."/>
            <person name="Ito T."/>
            <person name="Fujiyama A."/>
            <person name="Inagaki F."/>
            <person name="Takami H."/>
        </authorList>
    </citation>
    <scope>NUCLEOTIDE SEQUENCE</scope>
    <source>
        <strain evidence="1">Expedition CK06-06</strain>
    </source>
</reference>
<accession>X0UWT8</accession>
<name>X0UWT8_9ZZZZ</name>
<dbReference type="AlphaFoldDB" id="X0UWT8"/>
<proteinExistence type="predicted"/>